<gene>
    <name evidence="2" type="ORF">CSSPTR1EN2_LOCUS4536</name>
</gene>
<proteinExistence type="predicted"/>
<keyword evidence="3" id="KW-1185">Reference proteome</keyword>
<feature type="transmembrane region" description="Helical" evidence="1">
    <location>
        <begin position="87"/>
        <end position="104"/>
    </location>
</feature>
<accession>A0ABP0TK59</accession>
<name>A0ABP0TK59_9BRYO</name>
<protein>
    <submittedName>
        <fullName evidence="2">Uncharacterized protein</fullName>
    </submittedName>
</protein>
<evidence type="ECO:0000256" key="1">
    <source>
        <dbReference type="SAM" id="Phobius"/>
    </source>
</evidence>
<dbReference type="Proteomes" id="UP001497512">
    <property type="component" value="Chromosome 12"/>
</dbReference>
<organism evidence="2 3">
    <name type="scientific">Sphagnum troendelagicum</name>
    <dbReference type="NCBI Taxonomy" id="128251"/>
    <lineage>
        <taxon>Eukaryota</taxon>
        <taxon>Viridiplantae</taxon>
        <taxon>Streptophyta</taxon>
        <taxon>Embryophyta</taxon>
        <taxon>Bryophyta</taxon>
        <taxon>Sphagnophytina</taxon>
        <taxon>Sphagnopsida</taxon>
        <taxon>Sphagnales</taxon>
        <taxon>Sphagnaceae</taxon>
        <taxon>Sphagnum</taxon>
    </lineage>
</organism>
<keyword evidence="1" id="KW-1133">Transmembrane helix</keyword>
<feature type="transmembrane region" description="Helical" evidence="1">
    <location>
        <begin position="188"/>
        <end position="208"/>
    </location>
</feature>
<reference evidence="2" key="1">
    <citation type="submission" date="2024-02" db="EMBL/GenBank/DDBJ databases">
        <authorList>
            <consortium name="ELIXIR-Norway"/>
            <consortium name="Elixir Norway"/>
        </authorList>
    </citation>
    <scope>NUCLEOTIDE SEQUENCE</scope>
</reference>
<sequence length="211" mass="23878">MMRRPMMYGPSPWMMPPSRRPLVYGPSPWMARAPPPSRPSIREMRGPSPWVPATILGVILVIAVMPYMSLPQPPPAVVYQRSPSFPLPLLLIPVVLFILAQWLSGSPWRPGFRPGSYNRPYSSWGNRSFPSGGKPRGMPWWQQQQQRAGWPWWRPAAGPAGYGYRDANNNNMYYGNNQNWTSGVWRGLMDYSGHWLLILLGLALFAIVSSG</sequence>
<dbReference type="EMBL" id="OZ019904">
    <property type="protein sequence ID" value="CAK9198637.1"/>
    <property type="molecule type" value="Genomic_DNA"/>
</dbReference>
<keyword evidence="1" id="KW-0472">Membrane</keyword>
<keyword evidence="1" id="KW-0812">Transmembrane</keyword>
<evidence type="ECO:0000313" key="3">
    <source>
        <dbReference type="Proteomes" id="UP001497512"/>
    </source>
</evidence>
<evidence type="ECO:0000313" key="2">
    <source>
        <dbReference type="EMBL" id="CAK9198637.1"/>
    </source>
</evidence>